<sequence>MSHMGRGDETHAGASVETEGACGGETLCERGPHLLCGNGSISVRLPEMPPASKRKKRSTSHLLDMIPELEMQPPGFVSITDAGFECFERAVKFQRWRTLTHGLPFDRIVYRVKWTGGGGLTARVMPDNNIHRKMCYEIKINKTHDS</sequence>
<name>A0A513PXV1_9ADEN</name>
<proteinExistence type="predicted"/>
<organism evidence="1">
    <name type="scientific">Porcine adenovirus</name>
    <dbReference type="NCBI Taxonomy" id="114326"/>
    <lineage>
        <taxon>Viruses</taxon>
        <taxon>Varidnaviria</taxon>
        <taxon>Bamfordvirae</taxon>
        <taxon>Preplasmiviricota</taxon>
        <taxon>Polisuviricotina</taxon>
        <taxon>Pharingeaviricetes</taxon>
        <taxon>Rowavirales</taxon>
        <taxon>Adenoviridae</taxon>
        <taxon>Mastadenovirus</taxon>
    </lineage>
</organism>
<evidence type="ECO:0000313" key="2">
    <source>
        <dbReference type="EMBL" id="QBA83662.1"/>
    </source>
</evidence>
<accession>A0A513PXV1</accession>
<evidence type="ECO:0000313" key="1">
    <source>
        <dbReference type="EMBL" id="QBA83640.1"/>
    </source>
</evidence>
<dbReference type="EMBL" id="MK377469">
    <property type="protein sequence ID" value="QBA83662.1"/>
    <property type="molecule type" value="Genomic_DNA"/>
</dbReference>
<protein>
    <submittedName>
        <fullName evidence="1">146R protein</fullName>
    </submittedName>
</protein>
<dbReference type="EMBL" id="MK377456">
    <property type="protein sequence ID" value="QBA83640.1"/>
    <property type="molecule type" value="Genomic_DNA"/>
</dbReference>
<reference evidence="1" key="1">
    <citation type="submission" date="2018-12" db="EMBL/GenBank/DDBJ databases">
        <title>A reference catalog of porcine virome.</title>
        <authorList>
            <person name="He B."/>
            <person name="Tu C."/>
        </authorList>
    </citation>
    <scope>NUCLEOTIDE SEQUENCE</scope>
    <source>
        <strain evidence="1">PoAdV_VIRES_HuN02_C7</strain>
        <strain evidence="2">PoAdV_VIRES_YN01_C10</strain>
    </source>
</reference>